<feature type="transmembrane region" description="Helical" evidence="1">
    <location>
        <begin position="835"/>
        <end position="854"/>
    </location>
</feature>
<dbReference type="Gene3D" id="3.30.70.1440">
    <property type="entry name" value="Multidrug efflux transporter AcrB pore domain"/>
    <property type="match status" value="1"/>
</dbReference>
<feature type="transmembrane region" description="Helical" evidence="1">
    <location>
        <begin position="326"/>
        <end position="349"/>
    </location>
</feature>
<dbReference type="InterPro" id="IPR001036">
    <property type="entry name" value="Acrflvin-R"/>
</dbReference>
<evidence type="ECO:0000313" key="3">
    <source>
        <dbReference type="Proteomes" id="UP001179280"/>
    </source>
</evidence>
<name>A0ABS2T4F1_9BACI</name>
<evidence type="ECO:0000256" key="1">
    <source>
        <dbReference type="SAM" id="Phobius"/>
    </source>
</evidence>
<dbReference type="SUPFAM" id="SSF82866">
    <property type="entry name" value="Multidrug efflux transporter AcrB transmembrane domain"/>
    <property type="match status" value="2"/>
</dbReference>
<feature type="transmembrane region" description="Helical" evidence="1">
    <location>
        <begin position="887"/>
        <end position="908"/>
    </location>
</feature>
<feature type="transmembrane region" description="Helical" evidence="1">
    <location>
        <begin position="382"/>
        <end position="406"/>
    </location>
</feature>
<keyword evidence="3" id="KW-1185">Reference proteome</keyword>
<gene>
    <name evidence="2" type="ORF">JOC54_004636</name>
</gene>
<comment type="caution">
    <text evidence="2">The sequence shown here is derived from an EMBL/GenBank/DDBJ whole genome shotgun (WGS) entry which is preliminary data.</text>
</comment>
<proteinExistence type="predicted"/>
<feature type="transmembrane region" description="Helical" evidence="1">
    <location>
        <begin position="427"/>
        <end position="447"/>
    </location>
</feature>
<keyword evidence="1" id="KW-0472">Membrane</keyword>
<keyword evidence="1" id="KW-1133">Transmembrane helix</keyword>
<feature type="transmembrane region" description="Helical" evidence="1">
    <location>
        <begin position="861"/>
        <end position="881"/>
    </location>
</feature>
<dbReference type="PANTHER" id="PTHR32063:SF0">
    <property type="entry name" value="SWARMING MOTILITY PROTEIN SWRC"/>
    <property type="match status" value="1"/>
</dbReference>
<keyword evidence="1" id="KW-0812">Transmembrane</keyword>
<dbReference type="PANTHER" id="PTHR32063">
    <property type="match status" value="1"/>
</dbReference>
<feature type="transmembrane region" description="Helical" evidence="1">
    <location>
        <begin position="12"/>
        <end position="30"/>
    </location>
</feature>
<protein>
    <submittedName>
        <fullName evidence="2">HAE1 family hydrophobic/amphiphilic exporter-1</fullName>
    </submittedName>
</protein>
<dbReference type="EMBL" id="JAFBCV010000030">
    <property type="protein sequence ID" value="MBM7841332.1"/>
    <property type="molecule type" value="Genomic_DNA"/>
</dbReference>
<organism evidence="2 3">
    <name type="scientific">Shouchella xiaoxiensis</name>
    <dbReference type="NCBI Taxonomy" id="766895"/>
    <lineage>
        <taxon>Bacteria</taxon>
        <taxon>Bacillati</taxon>
        <taxon>Bacillota</taxon>
        <taxon>Bacilli</taxon>
        <taxon>Bacillales</taxon>
        <taxon>Bacillaceae</taxon>
        <taxon>Shouchella</taxon>
    </lineage>
</organism>
<reference evidence="2" key="1">
    <citation type="submission" date="2021-01" db="EMBL/GenBank/DDBJ databases">
        <title>Genomic Encyclopedia of Type Strains, Phase IV (KMG-IV): sequencing the most valuable type-strain genomes for metagenomic binning, comparative biology and taxonomic classification.</title>
        <authorList>
            <person name="Goeker M."/>
        </authorList>
    </citation>
    <scope>NUCLEOTIDE SEQUENCE</scope>
    <source>
        <strain evidence="2">DSM 21943</strain>
    </source>
</reference>
<dbReference type="SUPFAM" id="SSF82714">
    <property type="entry name" value="Multidrug efflux transporter AcrB TolC docking domain, DN and DC subdomains"/>
    <property type="match status" value="1"/>
</dbReference>
<feature type="transmembrane region" description="Helical" evidence="1">
    <location>
        <begin position="356"/>
        <end position="376"/>
    </location>
</feature>
<dbReference type="Gene3D" id="3.30.70.1430">
    <property type="entry name" value="Multidrug efflux transporter AcrB pore domain"/>
    <property type="match status" value="2"/>
</dbReference>
<dbReference type="SUPFAM" id="SSF82693">
    <property type="entry name" value="Multidrug efflux transporter AcrB pore domain, PN1, PN2, PC1 and PC2 subdomains"/>
    <property type="match status" value="2"/>
</dbReference>
<dbReference type="Pfam" id="PF00873">
    <property type="entry name" value="ACR_tran"/>
    <property type="match status" value="1"/>
</dbReference>
<feature type="transmembrane region" description="Helical" evidence="1">
    <location>
        <begin position="936"/>
        <end position="956"/>
    </location>
</feature>
<dbReference type="Gene3D" id="3.30.2090.10">
    <property type="entry name" value="Multidrug efflux transporter AcrB TolC docking domain, DN and DC subdomains"/>
    <property type="match status" value="2"/>
</dbReference>
<dbReference type="RefSeq" id="WP_204469377.1">
    <property type="nucleotide sequence ID" value="NZ_JAFBCV010000030.1"/>
</dbReference>
<feature type="transmembrane region" description="Helical" evidence="1">
    <location>
        <begin position="962"/>
        <end position="990"/>
    </location>
</feature>
<dbReference type="Gene3D" id="3.30.70.1320">
    <property type="entry name" value="Multidrug efflux transporter AcrB pore domain like"/>
    <property type="match status" value="1"/>
</dbReference>
<feature type="transmembrane region" description="Helical" evidence="1">
    <location>
        <begin position="459"/>
        <end position="486"/>
    </location>
</feature>
<dbReference type="PRINTS" id="PR00702">
    <property type="entry name" value="ACRIFLAVINRP"/>
</dbReference>
<dbReference type="Proteomes" id="UP001179280">
    <property type="component" value="Unassembled WGS sequence"/>
</dbReference>
<dbReference type="InterPro" id="IPR027463">
    <property type="entry name" value="AcrB_DN_DC_subdom"/>
</dbReference>
<feature type="transmembrane region" description="Helical" evidence="1">
    <location>
        <begin position="519"/>
        <end position="537"/>
    </location>
</feature>
<evidence type="ECO:0000313" key="2">
    <source>
        <dbReference type="EMBL" id="MBM7841332.1"/>
    </source>
</evidence>
<dbReference type="Gene3D" id="1.20.1640.10">
    <property type="entry name" value="Multidrug efflux transporter AcrB transmembrane domain"/>
    <property type="match status" value="2"/>
</dbReference>
<accession>A0ABS2T4F1</accession>
<sequence>MKWLSYVIERRIMIFLTVVLIVIGGGYALFNLDQELLPSVTMDGATVEVSAGDISANEVERSITSNLEQRLREIEDVTKVISNTNTGRSSLQLSFRQGKGDEAFEEVESIVYMEAAENELIEGVDVNQNGTTAAYDYFMDISNGDMEEITNFVDGTLKPRLESLPEVAAVNVNGILENEVEIELDREEIEDKSINIEQVIEIIQQQNNDSIIGMLRDEEGSPFLRWHTSLESIDHIERIQIPSQEGSFTLDDIATVTMSPKDNLNEIWKNGSQELIFVQIARSNDITQIELADSVREEIKTINEEGLIRGFEVNEMVSQADYVEDALSGVTINILIGAGLAIGILLIFLKNIRATLIIGVSIPTSILLTLWIMQILDYSFNILTLMGLGLGIGIMVDSSIVILESIYSKKEKGLNNKEAIIQGTKQVASPIVASVMTTIVVFLPIGYLEGDIGQLMVMISVVVSTTLISSMVISFTVIPTVAKGFLKIRLTNEKKKDGIILGKYSQLISWIVKKKRRSLGVLLTFLLFFVASLTLVTKIPMGLMPDMHDRYAEVIVDLDPGVTSDEKEIVAKQINENLSVIKDVESNYIMDSGGMFYVMINMTKGEKIVMNQEKVNEEIYSSLRTLEETQPILSVQNAMTGGAAHPVQVNIRGEDFNQLKEISTEFSSKLEEIEGIVGVLSSNNRTFIEEEVFLDEVAIVDAGLEENQIRQIVQQSFLDVSLGDVTLSEQTYPLSIKWNESTTTVSDLLDLEVPTQDSVETLDNFITLRKVEIPNEITREDGERFVVVSADFENTDSGTVNRDVSNLIEEMDVPEGYSISVAGDLEQQQQVLQQMIVVLGVAIFLIFSVMAVQFNHLIHPLFVMSVIPVVITGVILGLFITQYELNVMSGIGIIMLIGISLNNAILLIDKTNKLRKGGYNVEKALVEAGKSRVRPIFMTTLTTVAGMLPLALASGISGNYQAPMAVAIISGLLFSTLVTLLLFPAVYRLFSIERKSNTIKEGKKQLTS</sequence>